<organism evidence="3 4">
    <name type="scientific">Pseudahrensia aquimaris</name>
    <dbReference type="NCBI Taxonomy" id="744461"/>
    <lineage>
        <taxon>Bacteria</taxon>
        <taxon>Pseudomonadati</taxon>
        <taxon>Pseudomonadota</taxon>
        <taxon>Alphaproteobacteria</taxon>
        <taxon>Hyphomicrobiales</taxon>
        <taxon>Ahrensiaceae</taxon>
        <taxon>Pseudahrensia</taxon>
    </lineage>
</organism>
<accession>A0ABW3FBI5</accession>
<evidence type="ECO:0000259" key="2">
    <source>
        <dbReference type="Pfam" id="PF11127"/>
    </source>
</evidence>
<gene>
    <name evidence="3" type="ORF">ACFQ14_00215</name>
</gene>
<feature type="transmembrane region" description="Helical" evidence="1">
    <location>
        <begin position="35"/>
        <end position="57"/>
    </location>
</feature>
<comment type="caution">
    <text evidence="3">The sequence shown here is derived from an EMBL/GenBank/DDBJ whole genome shotgun (WGS) entry which is preliminary data.</text>
</comment>
<name>A0ABW3FBI5_9HYPH</name>
<protein>
    <submittedName>
        <fullName evidence="3">DUF2892 domain-containing protein</fullName>
    </submittedName>
</protein>
<reference evidence="4" key="1">
    <citation type="journal article" date="2019" name="Int. J. Syst. Evol. Microbiol.">
        <title>The Global Catalogue of Microorganisms (GCM) 10K type strain sequencing project: providing services to taxonomists for standard genome sequencing and annotation.</title>
        <authorList>
            <consortium name="The Broad Institute Genomics Platform"/>
            <consortium name="The Broad Institute Genome Sequencing Center for Infectious Disease"/>
            <person name="Wu L."/>
            <person name="Ma J."/>
        </authorList>
    </citation>
    <scope>NUCLEOTIDE SEQUENCE [LARGE SCALE GENOMIC DNA]</scope>
    <source>
        <strain evidence="4">CCUG 60023</strain>
    </source>
</reference>
<evidence type="ECO:0000256" key="1">
    <source>
        <dbReference type="SAM" id="Phobius"/>
    </source>
</evidence>
<keyword evidence="4" id="KW-1185">Reference proteome</keyword>
<keyword evidence="1" id="KW-1133">Transmembrane helix</keyword>
<keyword evidence="1" id="KW-0472">Membrane</keyword>
<dbReference type="EMBL" id="JBHTJV010000002">
    <property type="protein sequence ID" value="MFD0914823.1"/>
    <property type="molecule type" value="Genomic_DNA"/>
</dbReference>
<dbReference type="RefSeq" id="WP_377210683.1">
    <property type="nucleotide sequence ID" value="NZ_JBHTJV010000002.1"/>
</dbReference>
<dbReference type="Proteomes" id="UP001597101">
    <property type="component" value="Unassembled WGS sequence"/>
</dbReference>
<feature type="domain" description="Inner membrane protein YgaP-like transmembrane" evidence="2">
    <location>
        <begin position="1"/>
        <end position="64"/>
    </location>
</feature>
<keyword evidence="1" id="KW-0812">Transmembrane</keyword>
<feature type="transmembrane region" description="Helical" evidence="1">
    <location>
        <begin position="12"/>
        <end position="29"/>
    </location>
</feature>
<dbReference type="InterPro" id="IPR021309">
    <property type="entry name" value="YgaP-like_TM"/>
</dbReference>
<dbReference type="Pfam" id="PF11127">
    <property type="entry name" value="YgaP-like_TM"/>
    <property type="match status" value="1"/>
</dbReference>
<evidence type="ECO:0000313" key="4">
    <source>
        <dbReference type="Proteomes" id="UP001597101"/>
    </source>
</evidence>
<evidence type="ECO:0000313" key="3">
    <source>
        <dbReference type="EMBL" id="MFD0914823.1"/>
    </source>
</evidence>
<sequence length="65" mass="6997">MANNISMGERIVRVIIGLAMVASAVVFPSSPYSVFGWFGLIFLATGLLGWCAIYRIFGISTADPK</sequence>
<proteinExistence type="predicted"/>